<reference evidence="2 3" key="1">
    <citation type="journal article" date="2015" name="Proc. Natl. Acad. Sci. U.S.A.">
        <title>The resurrection genome of Boea hygrometrica: A blueprint for survival of dehydration.</title>
        <authorList>
            <person name="Xiao L."/>
            <person name="Yang G."/>
            <person name="Zhang L."/>
            <person name="Yang X."/>
            <person name="Zhao S."/>
            <person name="Ji Z."/>
            <person name="Zhou Q."/>
            <person name="Hu M."/>
            <person name="Wang Y."/>
            <person name="Chen M."/>
            <person name="Xu Y."/>
            <person name="Jin H."/>
            <person name="Xiao X."/>
            <person name="Hu G."/>
            <person name="Bao F."/>
            <person name="Hu Y."/>
            <person name="Wan P."/>
            <person name="Li L."/>
            <person name="Deng X."/>
            <person name="Kuang T."/>
            <person name="Xiang C."/>
            <person name="Zhu J.K."/>
            <person name="Oliver M.J."/>
            <person name="He Y."/>
        </authorList>
    </citation>
    <scope>NUCLEOTIDE SEQUENCE [LARGE SCALE GENOMIC DNA]</scope>
    <source>
        <strain evidence="3">cv. XS01</strain>
    </source>
</reference>
<proteinExistence type="predicted"/>
<name>A0A2Z7BWL8_9LAMI</name>
<protein>
    <submittedName>
        <fullName evidence="2">Plastid-specific ribosomal protein 6</fullName>
    </submittedName>
</protein>
<keyword evidence="2" id="KW-0689">Ribosomal protein</keyword>
<dbReference type="EMBL" id="KV001757">
    <property type="protein sequence ID" value="KZV38686.1"/>
    <property type="molecule type" value="Genomic_DNA"/>
</dbReference>
<evidence type="ECO:0000256" key="1">
    <source>
        <dbReference type="SAM" id="MobiDB-lite"/>
    </source>
</evidence>
<evidence type="ECO:0000313" key="3">
    <source>
        <dbReference type="Proteomes" id="UP000250235"/>
    </source>
</evidence>
<accession>A0A2Z7BWL8</accession>
<feature type="region of interest" description="Disordered" evidence="1">
    <location>
        <begin position="1"/>
        <end position="47"/>
    </location>
</feature>
<feature type="compositionally biased region" description="Basic residues" evidence="1">
    <location>
        <begin position="29"/>
        <end position="42"/>
    </location>
</feature>
<dbReference type="Proteomes" id="UP000250235">
    <property type="component" value="Unassembled WGS sequence"/>
</dbReference>
<gene>
    <name evidence="2" type="ORF">F511_26332</name>
</gene>
<evidence type="ECO:0000313" key="2">
    <source>
        <dbReference type="EMBL" id="KZV38686.1"/>
    </source>
</evidence>
<keyword evidence="2" id="KW-0687">Ribonucleoprotein</keyword>
<organism evidence="2 3">
    <name type="scientific">Dorcoceras hygrometricum</name>
    <dbReference type="NCBI Taxonomy" id="472368"/>
    <lineage>
        <taxon>Eukaryota</taxon>
        <taxon>Viridiplantae</taxon>
        <taxon>Streptophyta</taxon>
        <taxon>Embryophyta</taxon>
        <taxon>Tracheophyta</taxon>
        <taxon>Spermatophyta</taxon>
        <taxon>Magnoliopsida</taxon>
        <taxon>eudicotyledons</taxon>
        <taxon>Gunneridae</taxon>
        <taxon>Pentapetalae</taxon>
        <taxon>asterids</taxon>
        <taxon>lamiids</taxon>
        <taxon>Lamiales</taxon>
        <taxon>Gesneriaceae</taxon>
        <taxon>Didymocarpoideae</taxon>
        <taxon>Trichosporeae</taxon>
        <taxon>Loxocarpinae</taxon>
        <taxon>Dorcoceras</taxon>
    </lineage>
</organism>
<feature type="compositionally biased region" description="Polar residues" evidence="1">
    <location>
        <begin position="1"/>
        <end position="11"/>
    </location>
</feature>
<sequence length="149" mass="15800">MGPISNISPKTSRAARDRPELNPRINQPSRHRRSITGRRPHGGGRCQDIARGLAASCAAQPRNAMRDQHISYASSSTQPCTIIGRPASDSSATIALDSGQPCATTAREATATNRQPCATSAQAIARLRALLREHGGAAAADLKNFLYSI</sequence>
<dbReference type="AlphaFoldDB" id="A0A2Z7BWL8"/>
<keyword evidence="3" id="KW-1185">Reference proteome</keyword>
<dbReference type="GO" id="GO:0005840">
    <property type="term" value="C:ribosome"/>
    <property type="evidence" value="ECO:0007669"/>
    <property type="project" value="UniProtKB-KW"/>
</dbReference>